<evidence type="ECO:0000313" key="2">
    <source>
        <dbReference type="Proteomes" id="UP000278627"/>
    </source>
</evidence>
<protein>
    <submittedName>
        <fullName evidence="3">Transposase</fullName>
    </submittedName>
</protein>
<accession>A0A0N4TG85</accession>
<organism evidence="3">
    <name type="scientific">Brugia pahangi</name>
    <name type="common">Filarial nematode worm</name>
    <dbReference type="NCBI Taxonomy" id="6280"/>
    <lineage>
        <taxon>Eukaryota</taxon>
        <taxon>Metazoa</taxon>
        <taxon>Ecdysozoa</taxon>
        <taxon>Nematoda</taxon>
        <taxon>Chromadorea</taxon>
        <taxon>Rhabditida</taxon>
        <taxon>Spirurina</taxon>
        <taxon>Spiruromorpha</taxon>
        <taxon>Filarioidea</taxon>
        <taxon>Onchocercidae</taxon>
        <taxon>Brugia</taxon>
    </lineage>
</organism>
<sequence length="72" mass="8325">MFGKKRVTDRIGQGIRDDRNKKIVMMCEMDRFSGLLCSCISLKWCGVLLEWMGKKVALIVFKNEICCSDRYG</sequence>
<evidence type="ECO:0000313" key="1">
    <source>
        <dbReference type="EMBL" id="VDN88365.1"/>
    </source>
</evidence>
<dbReference type="EMBL" id="UZAD01007752">
    <property type="protein sequence ID" value="VDN88365.1"/>
    <property type="molecule type" value="Genomic_DNA"/>
</dbReference>
<keyword evidence="2" id="KW-1185">Reference proteome</keyword>
<name>A0A0N4TG85_BRUPA</name>
<reference evidence="3" key="1">
    <citation type="submission" date="2017-02" db="UniProtKB">
        <authorList>
            <consortium name="WormBaseParasite"/>
        </authorList>
    </citation>
    <scope>IDENTIFICATION</scope>
</reference>
<proteinExistence type="predicted"/>
<dbReference type="WBParaSite" id="BPAG_0000722301-mRNA-1">
    <property type="protein sequence ID" value="BPAG_0000722301-mRNA-1"/>
    <property type="gene ID" value="BPAG_0000722301"/>
</dbReference>
<dbReference type="AlphaFoldDB" id="A0A0N4TG85"/>
<dbReference type="Proteomes" id="UP000278627">
    <property type="component" value="Unassembled WGS sequence"/>
</dbReference>
<gene>
    <name evidence="1" type="ORF">BPAG_LOCUS7179</name>
</gene>
<reference evidence="1 2" key="2">
    <citation type="submission" date="2018-11" db="EMBL/GenBank/DDBJ databases">
        <authorList>
            <consortium name="Pathogen Informatics"/>
        </authorList>
    </citation>
    <scope>NUCLEOTIDE SEQUENCE [LARGE SCALE GENOMIC DNA]</scope>
</reference>
<evidence type="ECO:0000313" key="3">
    <source>
        <dbReference type="WBParaSite" id="BPAG_0000722301-mRNA-1"/>
    </source>
</evidence>